<proteinExistence type="predicted"/>
<keyword evidence="1" id="KW-0472">Membrane</keyword>
<dbReference type="AlphaFoldDB" id="A0A4Y3RYW3"/>
<keyword evidence="1" id="KW-0812">Transmembrane</keyword>
<gene>
    <name evidence="2" type="ORF">SGA01_66950</name>
</gene>
<dbReference type="EMBL" id="BJMN01000051">
    <property type="protein sequence ID" value="GEB61090.1"/>
    <property type="molecule type" value="Genomic_DNA"/>
</dbReference>
<keyword evidence="1" id="KW-1133">Transmembrane helix</keyword>
<evidence type="ECO:0000313" key="2">
    <source>
        <dbReference type="EMBL" id="GEB61090.1"/>
    </source>
</evidence>
<accession>A0A4Y3RYW3</accession>
<name>A0A4Y3RYW3_9ACTN</name>
<organism evidence="2 3">
    <name type="scientific">Streptomyces gardneri</name>
    <dbReference type="NCBI Taxonomy" id="66892"/>
    <lineage>
        <taxon>Bacteria</taxon>
        <taxon>Bacillati</taxon>
        <taxon>Actinomycetota</taxon>
        <taxon>Actinomycetes</taxon>
        <taxon>Kitasatosporales</taxon>
        <taxon>Streptomycetaceae</taxon>
        <taxon>Streptomyces</taxon>
    </lineage>
</organism>
<sequence>MGGEPATESRGSRLRTHIGWWVGICSAVIGILAFFLTRCESGAPSLSEWRAKADAICEQEFPGVLQKMRASDESFLSLIRKTNPEQTDRNAASDAAQEVSASMRHLVGSWRALEQPDEQRSEIDKLHSAGAAFSEAYASFSSAIYLDEYKDEAYGDQETAAINALSHQVDILKLKECKGQVGSPEDEGVIIVP</sequence>
<dbReference type="OrthoDB" id="4236071at2"/>
<feature type="transmembrane region" description="Helical" evidence="1">
    <location>
        <begin position="18"/>
        <end position="37"/>
    </location>
</feature>
<evidence type="ECO:0000256" key="1">
    <source>
        <dbReference type="SAM" id="Phobius"/>
    </source>
</evidence>
<evidence type="ECO:0000313" key="3">
    <source>
        <dbReference type="Proteomes" id="UP000315226"/>
    </source>
</evidence>
<comment type="caution">
    <text evidence="2">The sequence shown here is derived from an EMBL/GenBank/DDBJ whole genome shotgun (WGS) entry which is preliminary data.</text>
</comment>
<dbReference type="Proteomes" id="UP000315226">
    <property type="component" value="Unassembled WGS sequence"/>
</dbReference>
<reference evidence="2 3" key="1">
    <citation type="submission" date="2019-06" db="EMBL/GenBank/DDBJ databases">
        <title>Whole genome shotgun sequence of Streptomyces gardneri NBRC 12865.</title>
        <authorList>
            <person name="Hosoyama A."/>
            <person name="Uohara A."/>
            <person name="Ohji S."/>
            <person name="Ichikawa N."/>
        </authorList>
    </citation>
    <scope>NUCLEOTIDE SEQUENCE [LARGE SCALE GENOMIC DNA]</scope>
    <source>
        <strain evidence="2 3">NBRC 12865</strain>
    </source>
</reference>
<dbReference type="RefSeq" id="WP_141301243.1">
    <property type="nucleotide sequence ID" value="NZ_BJMN01000051.1"/>
</dbReference>
<keyword evidence="3" id="KW-1185">Reference proteome</keyword>
<protein>
    <submittedName>
        <fullName evidence="2">Uncharacterized protein</fullName>
    </submittedName>
</protein>